<evidence type="ECO:0000313" key="1">
    <source>
        <dbReference type="EnsemblPlants" id="AVESA.00010b.r2.5DG0990140.2.CDS"/>
    </source>
</evidence>
<evidence type="ECO:0000313" key="2">
    <source>
        <dbReference type="Proteomes" id="UP001732700"/>
    </source>
</evidence>
<reference evidence="1" key="2">
    <citation type="submission" date="2025-09" db="UniProtKB">
        <authorList>
            <consortium name="EnsemblPlants"/>
        </authorList>
    </citation>
    <scope>IDENTIFICATION</scope>
</reference>
<protein>
    <submittedName>
        <fullName evidence="1">Uncharacterized protein</fullName>
    </submittedName>
</protein>
<name>A0ACD5YKG5_AVESA</name>
<proteinExistence type="predicted"/>
<reference evidence="1" key="1">
    <citation type="submission" date="2021-05" db="EMBL/GenBank/DDBJ databases">
        <authorList>
            <person name="Scholz U."/>
            <person name="Mascher M."/>
            <person name="Fiebig A."/>
        </authorList>
    </citation>
    <scope>NUCLEOTIDE SEQUENCE [LARGE SCALE GENOMIC DNA]</scope>
</reference>
<keyword evidence="2" id="KW-1185">Reference proteome</keyword>
<dbReference type="Proteomes" id="UP001732700">
    <property type="component" value="Chromosome 5D"/>
</dbReference>
<organism evidence="1 2">
    <name type="scientific">Avena sativa</name>
    <name type="common">Oat</name>
    <dbReference type="NCBI Taxonomy" id="4498"/>
    <lineage>
        <taxon>Eukaryota</taxon>
        <taxon>Viridiplantae</taxon>
        <taxon>Streptophyta</taxon>
        <taxon>Embryophyta</taxon>
        <taxon>Tracheophyta</taxon>
        <taxon>Spermatophyta</taxon>
        <taxon>Magnoliopsida</taxon>
        <taxon>Liliopsida</taxon>
        <taxon>Poales</taxon>
        <taxon>Poaceae</taxon>
        <taxon>BOP clade</taxon>
        <taxon>Pooideae</taxon>
        <taxon>Poodae</taxon>
        <taxon>Poeae</taxon>
        <taxon>Poeae Chloroplast Group 1 (Aveneae type)</taxon>
        <taxon>Aveninae</taxon>
        <taxon>Avena</taxon>
    </lineage>
</organism>
<sequence>MSLAIRPEITSSFRDDDEEQAAAAVPLLAAAAEAAPTRSRSHAGDVHILSAAFLFVFSAYLPTQNLQSTLNNDGNLGAVSMGIVYVSFTVFAATAAAVVRGLGSRRALVLGTSGYALFILANLHPTWYTMVPASVYLGFTSSIMWVGQGTYLTSAAFSHATENKLNDGQVLGRFNGEFWGMFASTQVIGNLISLVVLRNDKDGGGAEEKNLLFTVFLGCMVVGIVLMCLLSTRDENSLNRGVGEHELPEHSILWDMSKSAVAPLADPRMLLLAPLLAYYGLQKAFVWSVFTKSIVTPVLGVAGVGGAMALYGTAGVVSSLVAGRLTTGLYSSTLIVSAGAVLQAGVLLWLLFFYSPIGGVLGSAAPLLVGAVWGVGDGILNTQLSALIGLLFKDKEAAFALGKMWQAAATAAVFFLSPGATLQGMLAAVAAALVVALTAFLSLSLVVEGSYALKL</sequence>
<accession>A0ACD5YKG5</accession>
<dbReference type="EnsemblPlants" id="AVESA.00010b.r2.5DG0990140.2">
    <property type="protein sequence ID" value="AVESA.00010b.r2.5DG0990140.2.CDS"/>
    <property type="gene ID" value="AVESA.00010b.r2.5DG0990140"/>
</dbReference>